<dbReference type="SMART" id="SM01027">
    <property type="entry name" value="Beta-Casp"/>
    <property type="match status" value="1"/>
</dbReference>
<feature type="domain" description="Beta-Casp" evidence="5">
    <location>
        <begin position="1"/>
        <end position="116"/>
    </location>
</feature>
<dbReference type="AlphaFoldDB" id="A0A068U9I4"/>
<evidence type="ECO:0000256" key="2">
    <source>
        <dbReference type="ARBA" id="ARBA00022664"/>
    </source>
</evidence>
<dbReference type="OMA" id="MHVGGDM"/>
<dbReference type="FunCoup" id="A0A068U9I4">
    <property type="interactions" value="3405"/>
</dbReference>
<dbReference type="EMBL" id="HG739099">
    <property type="protein sequence ID" value="CDP05185.1"/>
    <property type="molecule type" value="Genomic_DNA"/>
</dbReference>
<evidence type="ECO:0000256" key="1">
    <source>
        <dbReference type="ARBA" id="ARBA00004123"/>
    </source>
</evidence>
<reference evidence="7" key="1">
    <citation type="journal article" date="2014" name="Science">
        <title>The coffee genome provides insight into the convergent evolution of caffeine biosynthesis.</title>
        <authorList>
            <person name="Denoeud F."/>
            <person name="Carretero-Paulet L."/>
            <person name="Dereeper A."/>
            <person name="Droc G."/>
            <person name="Guyot R."/>
            <person name="Pietrella M."/>
            <person name="Zheng C."/>
            <person name="Alberti A."/>
            <person name="Anthony F."/>
            <person name="Aprea G."/>
            <person name="Aury J.M."/>
            <person name="Bento P."/>
            <person name="Bernard M."/>
            <person name="Bocs S."/>
            <person name="Campa C."/>
            <person name="Cenci A."/>
            <person name="Combes M.C."/>
            <person name="Crouzillat D."/>
            <person name="Da Silva C."/>
            <person name="Daddiego L."/>
            <person name="De Bellis F."/>
            <person name="Dussert S."/>
            <person name="Garsmeur O."/>
            <person name="Gayraud T."/>
            <person name="Guignon V."/>
            <person name="Jahn K."/>
            <person name="Jamilloux V."/>
            <person name="Joet T."/>
            <person name="Labadie K."/>
            <person name="Lan T."/>
            <person name="Leclercq J."/>
            <person name="Lepelley M."/>
            <person name="Leroy T."/>
            <person name="Li L.T."/>
            <person name="Librado P."/>
            <person name="Lopez L."/>
            <person name="Munoz A."/>
            <person name="Noel B."/>
            <person name="Pallavicini A."/>
            <person name="Perrotta G."/>
            <person name="Poncet V."/>
            <person name="Pot D."/>
            <person name="Priyono X."/>
            <person name="Rigoreau M."/>
            <person name="Rouard M."/>
            <person name="Rozas J."/>
            <person name="Tranchant-Dubreuil C."/>
            <person name="VanBuren R."/>
            <person name="Zhang Q."/>
            <person name="Andrade A.C."/>
            <person name="Argout X."/>
            <person name="Bertrand B."/>
            <person name="de Kochko A."/>
            <person name="Graziosi G."/>
            <person name="Henry R.J."/>
            <person name="Jayarama X."/>
            <person name="Ming R."/>
            <person name="Nagai C."/>
            <person name="Rounsley S."/>
            <person name="Sankoff D."/>
            <person name="Giuliano G."/>
            <person name="Albert V.A."/>
            <person name="Wincker P."/>
            <person name="Lashermes P."/>
        </authorList>
    </citation>
    <scope>NUCLEOTIDE SEQUENCE [LARGE SCALE GENOMIC DNA]</scope>
    <source>
        <strain evidence="7">cv. DH200-94</strain>
    </source>
</reference>
<name>A0A068U9I4_COFCA</name>
<evidence type="ECO:0000256" key="4">
    <source>
        <dbReference type="RuleBase" id="RU365006"/>
    </source>
</evidence>
<dbReference type="PANTHER" id="PTHR45922:SF1">
    <property type="entry name" value="CLEAVAGE AND POLYADENYLATION SPECIFICITY FACTOR SUBUNIT 2"/>
    <property type="match status" value="1"/>
</dbReference>
<proteinExistence type="inferred from homology"/>
<dbReference type="InterPro" id="IPR025069">
    <property type="entry name" value="Cpsf2_C"/>
</dbReference>
<evidence type="ECO:0000256" key="3">
    <source>
        <dbReference type="ARBA" id="ARBA00023242"/>
    </source>
</evidence>
<sequence length="491" mass="54665">MQFWEQHKLAYPIFFLTYVSSSTIDYVKSFLEWMSDSIAKSFEHTRDNAFLLRHVKLLINKSDLESVPDGPKVVLASMGSLEAGFSHDIFVEWVSDTKNLILFSERGQFGTLARMLQADPPPKAVKVTMSKRVPLVGEELAAYEEEQNRIKKEEALKASLIKEEESKASLRTELPVNDQMVLDANNTHSSSNAIGQRSEAFRDVLIDGFLPPSTSVAPMFPFYDCSSEWDDFGEVINPDDYVTKDVNIDQMLMPVDGELAGKLDEGSVSLILDTTPSKVVSTELTVQVKCSLIYMDFEGRSDGRSIKSILAHVAPLKLVLVHGSAEATEHLKQHCLQHVCPHVYAPQIEETIDVTSDLCAYKVQLSEKLMSNVLFKKLGEYEIAWIDAEVGKTENGMLSLLPLSSPAPPHKTVLVGDIKMADFKQFLASKGVQVEFAGGALRCGEYVTLRKVGDASQKGGSAAIQQIILEGPLTEEYYKIREYLYSQFYAP</sequence>
<protein>
    <recommendedName>
        <fullName evidence="4">Cleavage and polyadenylation specificity factor subunit 2</fullName>
    </recommendedName>
    <alternativeName>
        <fullName evidence="4">Cleavage and polyadenylation specificity factor 100 kDa subunit</fullName>
    </alternativeName>
</protein>
<comment type="subcellular location">
    <subcellularLocation>
        <location evidence="1 4">Nucleus</location>
    </subcellularLocation>
</comment>
<evidence type="ECO:0000259" key="5">
    <source>
        <dbReference type="SMART" id="SM01027"/>
    </source>
</evidence>
<dbReference type="STRING" id="49390.A0A068U9I4"/>
<dbReference type="InterPro" id="IPR022712">
    <property type="entry name" value="Beta_Casp"/>
</dbReference>
<dbReference type="Gene3D" id="3.40.50.10890">
    <property type="match status" value="1"/>
</dbReference>
<evidence type="ECO:0000313" key="6">
    <source>
        <dbReference type="EMBL" id="CDP05185.1"/>
    </source>
</evidence>
<dbReference type="InterPro" id="IPR011108">
    <property type="entry name" value="RMMBL"/>
</dbReference>
<dbReference type="Gramene" id="CDP05185">
    <property type="protein sequence ID" value="CDP05185"/>
    <property type="gene ID" value="GSCOC_T00020147001"/>
</dbReference>
<keyword evidence="4" id="KW-0694">RNA-binding</keyword>
<accession>A0A068U9I4</accession>
<dbReference type="InterPro" id="IPR036866">
    <property type="entry name" value="RibonucZ/Hydroxyglut_hydro"/>
</dbReference>
<dbReference type="SUPFAM" id="SSF56281">
    <property type="entry name" value="Metallo-hydrolase/oxidoreductase"/>
    <property type="match status" value="1"/>
</dbReference>
<dbReference type="InParanoid" id="A0A068U9I4"/>
<gene>
    <name evidence="6" type="ORF">GSCOC_T00020147001</name>
</gene>
<dbReference type="GO" id="GO:0005847">
    <property type="term" value="C:mRNA cleavage and polyadenylation specificity factor complex"/>
    <property type="evidence" value="ECO:0007669"/>
    <property type="project" value="InterPro"/>
</dbReference>
<keyword evidence="2 4" id="KW-0507">mRNA processing</keyword>
<organism evidence="6 7">
    <name type="scientific">Coffea canephora</name>
    <name type="common">Robusta coffee</name>
    <dbReference type="NCBI Taxonomy" id="49390"/>
    <lineage>
        <taxon>Eukaryota</taxon>
        <taxon>Viridiplantae</taxon>
        <taxon>Streptophyta</taxon>
        <taxon>Embryophyta</taxon>
        <taxon>Tracheophyta</taxon>
        <taxon>Spermatophyta</taxon>
        <taxon>Magnoliopsida</taxon>
        <taxon>eudicotyledons</taxon>
        <taxon>Gunneridae</taxon>
        <taxon>Pentapetalae</taxon>
        <taxon>asterids</taxon>
        <taxon>lamiids</taxon>
        <taxon>Gentianales</taxon>
        <taxon>Rubiaceae</taxon>
        <taxon>Ixoroideae</taxon>
        <taxon>Gardenieae complex</taxon>
        <taxon>Bertiereae - Coffeeae clade</taxon>
        <taxon>Coffeeae</taxon>
        <taxon>Coffea</taxon>
    </lineage>
</organism>
<dbReference type="Pfam" id="PF13299">
    <property type="entry name" value="CPSF100_C"/>
    <property type="match status" value="1"/>
</dbReference>
<keyword evidence="3 4" id="KW-0539">Nucleus</keyword>
<dbReference type="Proteomes" id="UP000295252">
    <property type="component" value="Chromosome IV"/>
</dbReference>
<dbReference type="GO" id="GO:0006398">
    <property type="term" value="P:mRNA 3'-end processing by stem-loop binding and cleavage"/>
    <property type="evidence" value="ECO:0007669"/>
    <property type="project" value="InterPro"/>
</dbReference>
<dbReference type="OrthoDB" id="64353at2759"/>
<evidence type="ECO:0000313" key="7">
    <source>
        <dbReference type="Proteomes" id="UP000295252"/>
    </source>
</evidence>
<keyword evidence="7" id="KW-1185">Reference proteome</keyword>
<dbReference type="Pfam" id="PF07521">
    <property type="entry name" value="RMMBL"/>
    <property type="match status" value="1"/>
</dbReference>
<dbReference type="InterPro" id="IPR027075">
    <property type="entry name" value="CPSF2"/>
</dbReference>
<comment type="similarity">
    <text evidence="4">Belongs to the metallo-beta-lactamase superfamily. RNA-metabolizing metallo-beta-lactamase-like family. CPSF2/YSH1 subfamily.</text>
</comment>
<dbReference type="GO" id="GO:0003723">
    <property type="term" value="F:RNA binding"/>
    <property type="evidence" value="ECO:0007669"/>
    <property type="project" value="UniProtKB-KW"/>
</dbReference>
<dbReference type="Pfam" id="PF10996">
    <property type="entry name" value="Beta-Casp"/>
    <property type="match status" value="1"/>
</dbReference>
<dbReference type="PhylomeDB" id="A0A068U9I4"/>
<dbReference type="PANTHER" id="PTHR45922">
    <property type="entry name" value="CLEAVAGE AND POLYADENYLATION SPECIFICITY FACTOR SUBUNIT 2"/>
    <property type="match status" value="1"/>
</dbReference>